<dbReference type="AlphaFoldDB" id="A0A4P9Z036"/>
<dbReference type="PANTHER" id="PTHR42909">
    <property type="entry name" value="ZGC:136858"/>
    <property type="match status" value="1"/>
</dbReference>
<dbReference type="SUPFAM" id="SSF110581">
    <property type="entry name" value="Indigoidine synthase A-like"/>
    <property type="match status" value="1"/>
</dbReference>
<accession>A0A4P9Z036</accession>
<dbReference type="InterPro" id="IPR007342">
    <property type="entry name" value="PsuG"/>
</dbReference>
<dbReference type="Gene3D" id="3.40.1790.10">
    <property type="entry name" value="Indigoidine synthase domain"/>
    <property type="match status" value="1"/>
</dbReference>
<evidence type="ECO:0000256" key="2">
    <source>
        <dbReference type="ARBA" id="ARBA00022801"/>
    </source>
</evidence>
<reference evidence="7" key="1">
    <citation type="journal article" date="2018" name="Nat. Microbiol.">
        <title>Leveraging single-cell genomics to expand the fungal tree of life.</title>
        <authorList>
            <person name="Ahrendt S.R."/>
            <person name="Quandt C.A."/>
            <person name="Ciobanu D."/>
            <person name="Clum A."/>
            <person name="Salamov A."/>
            <person name="Andreopoulos B."/>
            <person name="Cheng J.F."/>
            <person name="Woyke T."/>
            <person name="Pelin A."/>
            <person name="Henrissat B."/>
            <person name="Reynolds N.K."/>
            <person name="Benny G.L."/>
            <person name="Smith M.E."/>
            <person name="James T.Y."/>
            <person name="Grigoriev I.V."/>
        </authorList>
    </citation>
    <scope>NUCLEOTIDE SEQUENCE [LARGE SCALE GENOMIC DNA]</scope>
    <source>
        <strain evidence="7">Benny S71-1</strain>
    </source>
</reference>
<dbReference type="Proteomes" id="UP000278143">
    <property type="component" value="Unassembled WGS sequence"/>
</dbReference>
<keyword evidence="7" id="KW-1185">Reference proteome</keyword>
<dbReference type="GO" id="GO:0005737">
    <property type="term" value="C:cytoplasm"/>
    <property type="evidence" value="ECO:0007669"/>
    <property type="project" value="TreeGrafter"/>
</dbReference>
<evidence type="ECO:0000256" key="3">
    <source>
        <dbReference type="ARBA" id="ARBA00023211"/>
    </source>
</evidence>
<dbReference type="PANTHER" id="PTHR42909:SF1">
    <property type="entry name" value="CARBOHYDRATE KINASE PFKB DOMAIN-CONTAINING PROTEIN"/>
    <property type="match status" value="1"/>
</dbReference>
<dbReference type="EMBL" id="KZ989636">
    <property type="protein sequence ID" value="RKP25734.1"/>
    <property type="molecule type" value="Genomic_DNA"/>
</dbReference>
<evidence type="ECO:0000256" key="5">
    <source>
        <dbReference type="ARBA" id="ARBA00023295"/>
    </source>
</evidence>
<proteinExistence type="inferred from homology"/>
<dbReference type="GO" id="GO:0046872">
    <property type="term" value="F:metal ion binding"/>
    <property type="evidence" value="ECO:0007669"/>
    <property type="project" value="UniProtKB-KW"/>
</dbReference>
<dbReference type="InterPro" id="IPR022830">
    <property type="entry name" value="Indigdn_synthA-like"/>
</dbReference>
<evidence type="ECO:0000313" key="7">
    <source>
        <dbReference type="Proteomes" id="UP000278143"/>
    </source>
</evidence>
<keyword evidence="5 6" id="KW-0326">Glycosidase</keyword>
<organism evidence="6 7">
    <name type="scientific">Syncephalis pseudoplumigaleata</name>
    <dbReference type="NCBI Taxonomy" id="1712513"/>
    <lineage>
        <taxon>Eukaryota</taxon>
        <taxon>Fungi</taxon>
        <taxon>Fungi incertae sedis</taxon>
        <taxon>Zoopagomycota</taxon>
        <taxon>Zoopagomycotina</taxon>
        <taxon>Zoopagomycetes</taxon>
        <taxon>Zoopagales</taxon>
        <taxon>Piptocephalidaceae</taxon>
        <taxon>Syncephalis</taxon>
    </lineage>
</organism>
<gene>
    <name evidence="6" type="ORF">SYNPS1DRAFT_15237</name>
</gene>
<keyword evidence="3" id="KW-0464">Manganese</keyword>
<name>A0A4P9Z036_9FUNG</name>
<dbReference type="GO" id="GO:0016798">
    <property type="term" value="F:hydrolase activity, acting on glycosyl bonds"/>
    <property type="evidence" value="ECO:0007669"/>
    <property type="project" value="UniProtKB-KW"/>
</dbReference>
<keyword evidence="1" id="KW-0479">Metal-binding</keyword>
<dbReference type="OrthoDB" id="198885at2759"/>
<dbReference type="GO" id="GO:0004730">
    <property type="term" value="F:pseudouridylate synthase activity"/>
    <property type="evidence" value="ECO:0007669"/>
    <property type="project" value="InterPro"/>
</dbReference>
<keyword evidence="2" id="KW-0378">Hydrolase</keyword>
<sequence length="345" mass="36605">MARSLQARPPILHSASRRWIASRAGISTLLQPSEQVAAALAEGKPVVALESTIISHGMPYPQNLATAQAVESIVREQGCIPATIAILDNRIRVGLSERELDLLAQAGHQARKTSRRDIAYAVSKGIPAATTVASTMLIAHRAGIPVFVTGGIGGVHRGAEQTMDISADLTELGRTPVAVVCAGVKSILDIGKTLEYLETQGITVATYGSDEFPAFFTPHSGYKSPIRLDSSKECAALIDVAHRLQLGSGQVIAVPIPESHAANGQEIQTAIEKALAESMQRNITGKDATPFLLDRVNQLTAGRSLDANIALVKNNAAIGSQIARELALLRHNPDMPTKGMEKQVD</sequence>
<evidence type="ECO:0000256" key="1">
    <source>
        <dbReference type="ARBA" id="ARBA00022723"/>
    </source>
</evidence>
<protein>
    <submittedName>
        <fullName evidence="6">Pseudouridine-5'-phosphate glycosidase</fullName>
    </submittedName>
</protein>
<keyword evidence="4" id="KW-0456">Lyase</keyword>
<dbReference type="Pfam" id="PF04227">
    <property type="entry name" value="Indigoidine_A"/>
    <property type="match status" value="1"/>
</dbReference>
<evidence type="ECO:0000256" key="4">
    <source>
        <dbReference type="ARBA" id="ARBA00023239"/>
    </source>
</evidence>
<evidence type="ECO:0000313" key="6">
    <source>
        <dbReference type="EMBL" id="RKP25734.1"/>
    </source>
</evidence>
<dbReference type="HAMAP" id="MF_01876">
    <property type="entry name" value="PsiMP_glycosidase"/>
    <property type="match status" value="1"/>
</dbReference>